<reference evidence="5" key="1">
    <citation type="journal article" date="2019" name="Int. J. Syst. Evol. Microbiol.">
        <title>The Global Catalogue of Microorganisms (GCM) 10K type strain sequencing project: providing services to taxonomists for standard genome sequencing and annotation.</title>
        <authorList>
            <consortium name="The Broad Institute Genomics Platform"/>
            <consortium name="The Broad Institute Genome Sequencing Center for Infectious Disease"/>
            <person name="Wu L."/>
            <person name="Ma J."/>
        </authorList>
    </citation>
    <scope>NUCLEOTIDE SEQUENCE [LARGE SCALE GENOMIC DNA]</scope>
    <source>
        <strain evidence="5">JCM 11136</strain>
    </source>
</reference>
<keyword evidence="5" id="KW-1185">Reference proteome</keyword>
<feature type="signal peptide" evidence="3">
    <location>
        <begin position="1"/>
        <end position="33"/>
    </location>
</feature>
<dbReference type="PANTHER" id="PTHR15462:SF19">
    <property type="entry name" value="PEPTIDASE S1 DOMAIN-CONTAINING PROTEIN"/>
    <property type="match status" value="1"/>
</dbReference>
<dbReference type="Gene3D" id="2.40.10.10">
    <property type="entry name" value="Trypsin-like serine proteases"/>
    <property type="match status" value="2"/>
</dbReference>
<sequence>MRAVRLRPLTRRSLAAGIGVILMSATLTGVASAGSTATSSANSPSEAVTVPAPVSSDVAQEVTRTGKSRSAAIQAYWTEKRMREAIPVSAAPSTVTPQSPSADAPATLHKVEPVAPSSPQSLDHRKAGPSTKDIGVQVNASITVGKIFYRNAVDGLNYVCSGASVNSSSRRLVSTAGHCVHGGGGRNWHQNWAFVPYFNFGNRPYGTFPATSLATFNGWSGSGNFDYDVAFAVVANNEFNQRLVDTVGGQGLQTGQPRARFMTMLGYPSENPYPGDWQYFCQGNTAAAGANQITMGCPLTRGQSGGPWLWAYNDSTGLGYINGTSSTLNRIVNPTQWWSPYFDNPDWDLFNYANGLP</sequence>
<evidence type="ECO:0000256" key="3">
    <source>
        <dbReference type="SAM" id="SignalP"/>
    </source>
</evidence>
<feature type="compositionally biased region" description="Polar residues" evidence="2">
    <location>
        <begin position="91"/>
        <end position="101"/>
    </location>
</feature>
<dbReference type="PANTHER" id="PTHR15462">
    <property type="entry name" value="SERINE PROTEASE"/>
    <property type="match status" value="1"/>
</dbReference>
<protein>
    <submittedName>
        <fullName evidence="4">Peptidase</fullName>
    </submittedName>
</protein>
<name>A0ABP4APL3_9ACTN</name>
<evidence type="ECO:0000313" key="4">
    <source>
        <dbReference type="EMBL" id="GAA0939470.1"/>
    </source>
</evidence>
<evidence type="ECO:0000256" key="1">
    <source>
        <dbReference type="ARBA" id="ARBA00022729"/>
    </source>
</evidence>
<feature type="region of interest" description="Disordered" evidence="2">
    <location>
        <begin position="90"/>
        <end position="132"/>
    </location>
</feature>
<gene>
    <name evidence="4" type="ORF">GCM10009560_50210</name>
</gene>
<dbReference type="InterPro" id="IPR009003">
    <property type="entry name" value="Peptidase_S1_PA"/>
</dbReference>
<dbReference type="EMBL" id="BAAAHQ010000025">
    <property type="protein sequence ID" value="GAA0939470.1"/>
    <property type="molecule type" value="Genomic_DNA"/>
</dbReference>
<organism evidence="4 5">
    <name type="scientific">Nonomuraea longicatena</name>
    <dbReference type="NCBI Taxonomy" id="83682"/>
    <lineage>
        <taxon>Bacteria</taxon>
        <taxon>Bacillati</taxon>
        <taxon>Actinomycetota</taxon>
        <taxon>Actinomycetes</taxon>
        <taxon>Streptosporangiales</taxon>
        <taxon>Streptosporangiaceae</taxon>
        <taxon>Nonomuraea</taxon>
    </lineage>
</organism>
<dbReference type="InterPro" id="IPR050966">
    <property type="entry name" value="Glutamyl_endopeptidase"/>
</dbReference>
<dbReference type="InterPro" id="IPR043504">
    <property type="entry name" value="Peptidase_S1_PA_chymotrypsin"/>
</dbReference>
<dbReference type="Proteomes" id="UP001501578">
    <property type="component" value="Unassembled WGS sequence"/>
</dbReference>
<comment type="caution">
    <text evidence="4">The sequence shown here is derived from an EMBL/GenBank/DDBJ whole genome shotgun (WGS) entry which is preliminary data.</text>
</comment>
<accession>A0ABP4APL3</accession>
<proteinExistence type="predicted"/>
<evidence type="ECO:0000313" key="5">
    <source>
        <dbReference type="Proteomes" id="UP001501578"/>
    </source>
</evidence>
<dbReference type="SUPFAM" id="SSF50494">
    <property type="entry name" value="Trypsin-like serine proteases"/>
    <property type="match status" value="1"/>
</dbReference>
<feature type="chain" id="PRO_5045195005" evidence="3">
    <location>
        <begin position="34"/>
        <end position="357"/>
    </location>
</feature>
<evidence type="ECO:0000256" key="2">
    <source>
        <dbReference type="SAM" id="MobiDB-lite"/>
    </source>
</evidence>
<keyword evidence="1 3" id="KW-0732">Signal</keyword>